<feature type="compositionally biased region" description="Low complexity" evidence="1">
    <location>
        <begin position="47"/>
        <end position="57"/>
    </location>
</feature>
<dbReference type="Proteomes" id="UP001530377">
    <property type="component" value="Unassembled WGS sequence"/>
</dbReference>
<organism evidence="2 3">
    <name type="scientific">Cyclostephanos tholiformis</name>
    <dbReference type="NCBI Taxonomy" id="382380"/>
    <lineage>
        <taxon>Eukaryota</taxon>
        <taxon>Sar</taxon>
        <taxon>Stramenopiles</taxon>
        <taxon>Ochrophyta</taxon>
        <taxon>Bacillariophyta</taxon>
        <taxon>Coscinodiscophyceae</taxon>
        <taxon>Thalassiosirophycidae</taxon>
        <taxon>Stephanodiscales</taxon>
        <taxon>Stephanodiscaceae</taxon>
        <taxon>Cyclostephanos</taxon>
    </lineage>
</organism>
<gene>
    <name evidence="2" type="ORF">ACHAXA_000902</name>
</gene>
<evidence type="ECO:0000256" key="1">
    <source>
        <dbReference type="SAM" id="MobiDB-lite"/>
    </source>
</evidence>
<protein>
    <submittedName>
        <fullName evidence="2">Uncharacterized protein</fullName>
    </submittedName>
</protein>
<keyword evidence="3" id="KW-1185">Reference proteome</keyword>
<proteinExistence type="predicted"/>
<feature type="compositionally biased region" description="Basic and acidic residues" evidence="1">
    <location>
        <begin position="30"/>
        <end position="41"/>
    </location>
</feature>
<accession>A0ABD3RX57</accession>
<reference evidence="2 3" key="1">
    <citation type="submission" date="2024-10" db="EMBL/GenBank/DDBJ databases">
        <title>Updated reference genomes for cyclostephanoid diatoms.</title>
        <authorList>
            <person name="Roberts W.R."/>
            <person name="Alverson A.J."/>
        </authorList>
    </citation>
    <scope>NUCLEOTIDE SEQUENCE [LARGE SCALE GENOMIC DNA]</scope>
    <source>
        <strain evidence="2 3">AJA228-03</strain>
    </source>
</reference>
<evidence type="ECO:0000313" key="3">
    <source>
        <dbReference type="Proteomes" id="UP001530377"/>
    </source>
</evidence>
<name>A0ABD3RX57_9STRA</name>
<sequence length="354" mass="40103">MKPTPPGPFYSSPYSFVTPSMQGKVGTTEHGSEDDSSEVRDLSGFPKTATTMTSSASSSVKKSVINKKWHKKRTSKRFNNYNIYFMLERQLLLHSYGAATRTMRRDPLDVSLLPSDVRRYVDLDLPPLCRRYADLPLSPHSWFMELLAGRDEKRIHRRTHGLVPFADMARIVARNYKEIDGETRGFVNEVAARLATHCDLLKTAEEKEVKTRLTEELVPEKGCRVGVREKGAIDSDGKSIAEMVNAKVECLGTPRDNDHQYCHNQVHPSSVQSCDSLSSARHCPHQFMDTSSSTMTLPLLPLPYSYDAELERLRWELELALSAMIESERRVINLKALIEVIQARKQLIYGLDST</sequence>
<dbReference type="EMBL" id="JALLPB020000131">
    <property type="protein sequence ID" value="KAL3816799.1"/>
    <property type="molecule type" value="Genomic_DNA"/>
</dbReference>
<feature type="region of interest" description="Disordered" evidence="1">
    <location>
        <begin position="21"/>
        <end position="57"/>
    </location>
</feature>
<evidence type="ECO:0000313" key="2">
    <source>
        <dbReference type="EMBL" id="KAL3816799.1"/>
    </source>
</evidence>
<comment type="caution">
    <text evidence="2">The sequence shown here is derived from an EMBL/GenBank/DDBJ whole genome shotgun (WGS) entry which is preliminary data.</text>
</comment>
<dbReference type="AlphaFoldDB" id="A0ABD3RX57"/>